<evidence type="ECO:0000313" key="2">
    <source>
        <dbReference type="EMBL" id="PPQ91254.1"/>
    </source>
</evidence>
<evidence type="ECO:0000256" key="1">
    <source>
        <dbReference type="SAM" id="MobiDB-lite"/>
    </source>
</evidence>
<feature type="region of interest" description="Disordered" evidence="1">
    <location>
        <begin position="64"/>
        <end position="106"/>
    </location>
</feature>
<keyword evidence="3" id="KW-1185">Reference proteome</keyword>
<feature type="compositionally biased region" description="Basic and acidic residues" evidence="1">
    <location>
        <begin position="85"/>
        <end position="99"/>
    </location>
</feature>
<accession>A0A409XKI4</accession>
<feature type="compositionally biased region" description="Polar residues" evidence="1">
    <location>
        <begin position="73"/>
        <end position="84"/>
    </location>
</feature>
<dbReference type="EMBL" id="NHYD01001405">
    <property type="protein sequence ID" value="PPQ91254.1"/>
    <property type="molecule type" value="Genomic_DNA"/>
</dbReference>
<sequence length="106" mass="12746">MRTQYDDNDNGSVYDDNNTGTRWNEGRGCKQVTRRHERGRNTRPMAYAYVPHVLRHMQCVRYDNARRDDNNNTQDTYHDTYNTHSSHDNDTEYATDVRHPQRLQRQ</sequence>
<dbReference type="InParanoid" id="A0A409XKI4"/>
<gene>
    <name evidence="2" type="ORF">CVT25_006367</name>
</gene>
<protein>
    <submittedName>
        <fullName evidence="2">Uncharacterized protein</fullName>
    </submittedName>
</protein>
<name>A0A409XKI4_PSICY</name>
<dbReference type="AlphaFoldDB" id="A0A409XKI4"/>
<dbReference type="Proteomes" id="UP000283269">
    <property type="component" value="Unassembled WGS sequence"/>
</dbReference>
<reference evidence="2 3" key="1">
    <citation type="journal article" date="2018" name="Evol. Lett.">
        <title>Horizontal gene cluster transfer increased hallucinogenic mushroom diversity.</title>
        <authorList>
            <person name="Reynolds H.T."/>
            <person name="Vijayakumar V."/>
            <person name="Gluck-Thaler E."/>
            <person name="Korotkin H.B."/>
            <person name="Matheny P.B."/>
            <person name="Slot J.C."/>
        </authorList>
    </citation>
    <scope>NUCLEOTIDE SEQUENCE [LARGE SCALE GENOMIC DNA]</scope>
    <source>
        <strain evidence="2 3">2631</strain>
    </source>
</reference>
<proteinExistence type="predicted"/>
<comment type="caution">
    <text evidence="2">The sequence shown here is derived from an EMBL/GenBank/DDBJ whole genome shotgun (WGS) entry which is preliminary data.</text>
</comment>
<feature type="region of interest" description="Disordered" evidence="1">
    <location>
        <begin position="1"/>
        <end position="44"/>
    </location>
</feature>
<evidence type="ECO:0000313" key="3">
    <source>
        <dbReference type="Proteomes" id="UP000283269"/>
    </source>
</evidence>
<organism evidence="2 3">
    <name type="scientific">Psilocybe cyanescens</name>
    <dbReference type="NCBI Taxonomy" id="93625"/>
    <lineage>
        <taxon>Eukaryota</taxon>
        <taxon>Fungi</taxon>
        <taxon>Dikarya</taxon>
        <taxon>Basidiomycota</taxon>
        <taxon>Agaricomycotina</taxon>
        <taxon>Agaricomycetes</taxon>
        <taxon>Agaricomycetidae</taxon>
        <taxon>Agaricales</taxon>
        <taxon>Agaricineae</taxon>
        <taxon>Strophariaceae</taxon>
        <taxon>Psilocybe</taxon>
    </lineage>
</organism>